<name>A0A3R7NYJ4_PENVA</name>
<dbReference type="EMBL" id="QCYY01002438">
    <property type="protein sequence ID" value="ROT70358.1"/>
    <property type="molecule type" value="Genomic_DNA"/>
</dbReference>
<comment type="subcellular location">
    <subcellularLocation>
        <location evidence="1">Membrane</location>
        <topology evidence="1">Multi-pass membrane protein</topology>
    </subcellularLocation>
</comment>
<feature type="transmembrane region" description="Helical" evidence="5">
    <location>
        <begin position="187"/>
        <end position="206"/>
    </location>
</feature>
<dbReference type="OrthoDB" id="6339427at2759"/>
<dbReference type="GO" id="GO:0022857">
    <property type="term" value="F:transmembrane transporter activity"/>
    <property type="evidence" value="ECO:0007669"/>
    <property type="project" value="InterPro"/>
</dbReference>
<reference evidence="7 8" key="1">
    <citation type="submission" date="2018-04" db="EMBL/GenBank/DDBJ databases">
        <authorList>
            <person name="Zhang X."/>
            <person name="Yuan J."/>
            <person name="Li F."/>
            <person name="Xiang J."/>
        </authorList>
    </citation>
    <scope>NUCLEOTIDE SEQUENCE [LARGE SCALE GENOMIC DNA]</scope>
    <source>
        <tissue evidence="7">Muscle</tissue>
    </source>
</reference>
<proteinExistence type="predicted"/>
<keyword evidence="8" id="KW-1185">Reference proteome</keyword>
<dbReference type="PANTHER" id="PTHR48021:SF1">
    <property type="entry name" value="GH07001P-RELATED"/>
    <property type="match status" value="1"/>
</dbReference>
<keyword evidence="2 5" id="KW-0812">Transmembrane</keyword>
<dbReference type="PROSITE" id="PS50850">
    <property type="entry name" value="MFS"/>
    <property type="match status" value="1"/>
</dbReference>
<comment type="caution">
    <text evidence="7">The sequence shown here is derived from an EMBL/GenBank/DDBJ whole genome shotgun (WGS) entry which is preliminary data.</text>
</comment>
<feature type="transmembrane region" description="Helical" evidence="5">
    <location>
        <begin position="38"/>
        <end position="57"/>
    </location>
</feature>
<feature type="transmembrane region" description="Helical" evidence="5">
    <location>
        <begin position="268"/>
        <end position="289"/>
    </location>
</feature>
<dbReference type="InterPro" id="IPR050549">
    <property type="entry name" value="MFS_Trehalose_Transporter"/>
</dbReference>
<reference evidence="7 8" key="2">
    <citation type="submission" date="2019-01" db="EMBL/GenBank/DDBJ databases">
        <title>The decoding of complex shrimp genome reveals the adaptation for benthos swimmer, frequently molting mechanism and breeding impact on genome.</title>
        <authorList>
            <person name="Sun Y."/>
            <person name="Gao Y."/>
            <person name="Yu Y."/>
        </authorList>
    </citation>
    <scope>NUCLEOTIDE SEQUENCE [LARGE SCALE GENOMIC DNA]</scope>
    <source>
        <tissue evidence="7">Muscle</tissue>
    </source>
</reference>
<dbReference type="Gene3D" id="1.20.1250.20">
    <property type="entry name" value="MFS general substrate transporter like domains"/>
    <property type="match status" value="1"/>
</dbReference>
<dbReference type="PROSITE" id="PS00216">
    <property type="entry name" value="SUGAR_TRANSPORT_1"/>
    <property type="match status" value="1"/>
</dbReference>
<evidence type="ECO:0000259" key="6">
    <source>
        <dbReference type="PROSITE" id="PS50850"/>
    </source>
</evidence>
<organism evidence="7 8">
    <name type="scientific">Penaeus vannamei</name>
    <name type="common">Whiteleg shrimp</name>
    <name type="synonym">Litopenaeus vannamei</name>
    <dbReference type="NCBI Taxonomy" id="6689"/>
    <lineage>
        <taxon>Eukaryota</taxon>
        <taxon>Metazoa</taxon>
        <taxon>Ecdysozoa</taxon>
        <taxon>Arthropoda</taxon>
        <taxon>Crustacea</taxon>
        <taxon>Multicrustacea</taxon>
        <taxon>Malacostraca</taxon>
        <taxon>Eumalacostraca</taxon>
        <taxon>Eucarida</taxon>
        <taxon>Decapoda</taxon>
        <taxon>Dendrobranchiata</taxon>
        <taxon>Penaeoidea</taxon>
        <taxon>Penaeidae</taxon>
        <taxon>Penaeus</taxon>
    </lineage>
</organism>
<sequence length="416" mass="45072">MEKESYEIDALKLKDEELDVYKGEEPAGVRRKRELKQVGLVSLVGLSYFSLGAILPWPSPALSDMARNNATLVGTEISLTSAEKDMTARITMNFPPLPSFPNLPSSPTSPPPTRQPRVPGTLFGAWRRASLFILGVAGGMTTIAGYAFVVELADAHLRGTMATIPTMGIVLGGLYTVSLGYVLAWHVLAFVCILPPLLLLVGSFFLPESPSYLVVKGRRQQALVILRRLRGDYADVEAEVADLERRNRVGGGESGWRGLLKADVLKRIAVVVTLFALMQLCGNFVFMIYTARVLQATGAPLDPDAITAIAGALKVGGTLAAILLMDRVGRRNCLIGSHAVNAACLLILGTYVHLAEGAEPGDDSFDRLEWVPTVCVCVSLFFCDIGVHPVPYVLSSEYFPTNLRAQVGLRRGYVRL</sequence>
<evidence type="ECO:0000256" key="5">
    <source>
        <dbReference type="SAM" id="Phobius"/>
    </source>
</evidence>
<feature type="transmembrane region" description="Helical" evidence="5">
    <location>
        <begin position="371"/>
        <end position="394"/>
    </location>
</feature>
<evidence type="ECO:0000313" key="8">
    <source>
        <dbReference type="Proteomes" id="UP000283509"/>
    </source>
</evidence>
<dbReference type="InterPro" id="IPR005829">
    <property type="entry name" value="Sugar_transporter_CS"/>
</dbReference>
<feature type="transmembrane region" description="Helical" evidence="5">
    <location>
        <begin position="161"/>
        <end position="181"/>
    </location>
</feature>
<evidence type="ECO:0000256" key="2">
    <source>
        <dbReference type="ARBA" id="ARBA00022692"/>
    </source>
</evidence>
<dbReference type="InterPro" id="IPR005828">
    <property type="entry name" value="MFS_sugar_transport-like"/>
</dbReference>
<dbReference type="InterPro" id="IPR036259">
    <property type="entry name" value="MFS_trans_sf"/>
</dbReference>
<keyword evidence="3 5" id="KW-1133">Transmembrane helix</keyword>
<feature type="domain" description="Major facilitator superfamily (MFS) profile" evidence="6">
    <location>
        <begin position="1"/>
        <end position="416"/>
    </location>
</feature>
<dbReference type="SUPFAM" id="SSF103473">
    <property type="entry name" value="MFS general substrate transporter"/>
    <property type="match status" value="1"/>
</dbReference>
<gene>
    <name evidence="7" type="ORF">C7M84_011366</name>
</gene>
<feature type="transmembrane region" description="Helical" evidence="5">
    <location>
        <begin position="129"/>
        <end position="149"/>
    </location>
</feature>
<dbReference type="AlphaFoldDB" id="A0A3R7NYJ4"/>
<dbReference type="PROSITE" id="PS00217">
    <property type="entry name" value="SUGAR_TRANSPORT_2"/>
    <property type="match status" value="1"/>
</dbReference>
<evidence type="ECO:0000313" key="7">
    <source>
        <dbReference type="EMBL" id="ROT70358.1"/>
    </source>
</evidence>
<dbReference type="STRING" id="6689.A0A3R7NYJ4"/>
<dbReference type="PANTHER" id="PTHR48021">
    <property type="match status" value="1"/>
</dbReference>
<keyword evidence="4 5" id="KW-0472">Membrane</keyword>
<protein>
    <submittedName>
        <fullName evidence="7">Facilitated trehalose transporter Tret1</fullName>
    </submittedName>
</protein>
<evidence type="ECO:0000256" key="4">
    <source>
        <dbReference type="ARBA" id="ARBA00023136"/>
    </source>
</evidence>
<feature type="transmembrane region" description="Helical" evidence="5">
    <location>
        <begin position="305"/>
        <end position="325"/>
    </location>
</feature>
<dbReference type="InterPro" id="IPR020846">
    <property type="entry name" value="MFS_dom"/>
</dbReference>
<evidence type="ECO:0000256" key="1">
    <source>
        <dbReference type="ARBA" id="ARBA00004141"/>
    </source>
</evidence>
<feature type="transmembrane region" description="Helical" evidence="5">
    <location>
        <begin position="332"/>
        <end position="351"/>
    </location>
</feature>
<dbReference type="Proteomes" id="UP000283509">
    <property type="component" value="Unassembled WGS sequence"/>
</dbReference>
<accession>A0A3R7NYJ4</accession>
<dbReference type="Pfam" id="PF00083">
    <property type="entry name" value="Sugar_tr"/>
    <property type="match status" value="1"/>
</dbReference>
<evidence type="ECO:0000256" key="3">
    <source>
        <dbReference type="ARBA" id="ARBA00022989"/>
    </source>
</evidence>
<dbReference type="GO" id="GO:0016020">
    <property type="term" value="C:membrane"/>
    <property type="evidence" value="ECO:0007669"/>
    <property type="project" value="UniProtKB-SubCell"/>
</dbReference>